<dbReference type="PANTHER" id="PTHR12526:SF636">
    <property type="entry name" value="BLL3647 PROTEIN"/>
    <property type="match status" value="1"/>
</dbReference>
<dbReference type="GO" id="GO:0016757">
    <property type="term" value="F:glycosyltransferase activity"/>
    <property type="evidence" value="ECO:0007669"/>
    <property type="project" value="UniProtKB-KW"/>
</dbReference>
<comment type="caution">
    <text evidence="3">The sequence shown here is derived from an EMBL/GenBank/DDBJ whole genome shotgun (WGS) entry which is preliminary data.</text>
</comment>
<dbReference type="RefSeq" id="WP_369665684.1">
    <property type="nucleotide sequence ID" value="NZ_JBDKXB010000002.1"/>
</dbReference>
<keyword evidence="4" id="KW-1185">Reference proteome</keyword>
<proteinExistence type="predicted"/>
<protein>
    <submittedName>
        <fullName evidence="3">Glycosyltransferase family 4 protein</fullName>
        <ecNumber evidence="3">2.4.-.-</ecNumber>
    </submittedName>
</protein>
<accession>A0ABV4BAQ6</accession>
<dbReference type="SUPFAM" id="SSF53756">
    <property type="entry name" value="UDP-Glycosyltransferase/glycogen phosphorylase"/>
    <property type="match status" value="1"/>
</dbReference>
<dbReference type="InterPro" id="IPR028098">
    <property type="entry name" value="Glyco_trans_4-like_N"/>
</dbReference>
<keyword evidence="3" id="KW-0808">Transferase</keyword>
<reference evidence="3 4" key="1">
    <citation type="submission" date="2024-05" db="EMBL/GenBank/DDBJ databases">
        <title>Genome Sequence and Characterization of the New Strain Purple Sulfur Bacterium of Genus Thioalkalicoccus.</title>
        <authorList>
            <person name="Bryantseva I.A."/>
            <person name="Kyndt J.A."/>
            <person name="Imhoff J.F."/>
        </authorList>
    </citation>
    <scope>NUCLEOTIDE SEQUENCE [LARGE SCALE GENOMIC DNA]</scope>
    <source>
        <strain evidence="3 4">Um2</strain>
    </source>
</reference>
<dbReference type="Pfam" id="PF13439">
    <property type="entry name" value="Glyco_transf_4"/>
    <property type="match status" value="1"/>
</dbReference>
<feature type="domain" description="Glycosyltransferase subfamily 4-like N-terminal" evidence="2">
    <location>
        <begin position="14"/>
        <end position="160"/>
    </location>
</feature>
<name>A0ABV4BAQ6_9GAMM</name>
<dbReference type="EMBL" id="JBDKXB010000002">
    <property type="protein sequence ID" value="MEY6431302.1"/>
    <property type="molecule type" value="Genomic_DNA"/>
</dbReference>
<dbReference type="Gene3D" id="3.40.50.2000">
    <property type="entry name" value="Glycogen Phosphorylase B"/>
    <property type="match status" value="2"/>
</dbReference>
<evidence type="ECO:0000313" key="3">
    <source>
        <dbReference type="EMBL" id="MEY6431302.1"/>
    </source>
</evidence>
<sequence>MKVLHVETGRHLYGGAQQVVYLLRGLQSRGIANILACPRGSDIARAARDLAEVREMWVGGDLDLTLVARLGRLIDRVRPDLIHLHSRNGADLMGGLAGRWRGCPVVLSRRVDNPEPRWLVTRKYRLYDRVVAISDAIGQVLLAEGLPPAKLRVVRSAVELSPDLPQGTRAEIAARLGLDEQASWLGVVAQLIPRKGHRYLIEALPGLLAAHPRLQVVFFGQGASERQLREQVEAARLTAPVRFVGFRDDLAECLPWLDLLVHPATMEGLGVALLQTAAAGVPIVASQVGGIPEVVRDGHNGFLVRPADPAALGAACRRLLDDPALRRQMGLAGRELIRRHFSTDRMVAGNLAVYEELAPRSDENPTVSAG</sequence>
<keyword evidence="3" id="KW-0328">Glycosyltransferase</keyword>
<dbReference type="Pfam" id="PF00534">
    <property type="entry name" value="Glycos_transf_1"/>
    <property type="match status" value="1"/>
</dbReference>
<dbReference type="CDD" id="cd03801">
    <property type="entry name" value="GT4_PimA-like"/>
    <property type="match status" value="1"/>
</dbReference>
<dbReference type="InterPro" id="IPR001296">
    <property type="entry name" value="Glyco_trans_1"/>
</dbReference>
<gene>
    <name evidence="3" type="ORF">ABC977_02645</name>
</gene>
<feature type="domain" description="Glycosyl transferase family 1" evidence="1">
    <location>
        <begin position="170"/>
        <end position="335"/>
    </location>
</feature>
<dbReference type="PANTHER" id="PTHR12526">
    <property type="entry name" value="GLYCOSYLTRANSFERASE"/>
    <property type="match status" value="1"/>
</dbReference>
<dbReference type="Proteomes" id="UP001564408">
    <property type="component" value="Unassembled WGS sequence"/>
</dbReference>
<organism evidence="3 4">
    <name type="scientific">Thioalkalicoccus limnaeus</name>
    <dbReference type="NCBI Taxonomy" id="120681"/>
    <lineage>
        <taxon>Bacteria</taxon>
        <taxon>Pseudomonadati</taxon>
        <taxon>Pseudomonadota</taxon>
        <taxon>Gammaproteobacteria</taxon>
        <taxon>Chromatiales</taxon>
        <taxon>Chromatiaceae</taxon>
        <taxon>Thioalkalicoccus</taxon>
    </lineage>
</organism>
<dbReference type="EC" id="2.4.-.-" evidence="3"/>
<evidence type="ECO:0000313" key="4">
    <source>
        <dbReference type="Proteomes" id="UP001564408"/>
    </source>
</evidence>
<evidence type="ECO:0000259" key="1">
    <source>
        <dbReference type="Pfam" id="PF00534"/>
    </source>
</evidence>
<evidence type="ECO:0000259" key="2">
    <source>
        <dbReference type="Pfam" id="PF13439"/>
    </source>
</evidence>